<name>A0AAV4CUL0_9GAST</name>
<dbReference type="PANTHER" id="PTHR18921:SF2">
    <property type="entry name" value="THYROID RECEPTOR-INTERACTING PROTEIN 11"/>
    <property type="match status" value="1"/>
</dbReference>
<evidence type="ECO:0000256" key="2">
    <source>
        <dbReference type="ARBA" id="ARBA00023034"/>
    </source>
</evidence>
<feature type="coiled-coil region" evidence="4">
    <location>
        <begin position="33"/>
        <end position="106"/>
    </location>
</feature>
<dbReference type="GO" id="GO:0005794">
    <property type="term" value="C:Golgi apparatus"/>
    <property type="evidence" value="ECO:0007669"/>
    <property type="project" value="UniProtKB-SubCell"/>
</dbReference>
<dbReference type="GO" id="GO:0006888">
    <property type="term" value="P:endoplasmic reticulum to Golgi vesicle-mediated transport"/>
    <property type="evidence" value="ECO:0007669"/>
    <property type="project" value="TreeGrafter"/>
</dbReference>
<evidence type="ECO:0000313" key="6">
    <source>
        <dbReference type="EMBL" id="GFO35568.1"/>
    </source>
</evidence>
<dbReference type="Proteomes" id="UP000735302">
    <property type="component" value="Unassembled WGS sequence"/>
</dbReference>
<evidence type="ECO:0000256" key="1">
    <source>
        <dbReference type="ARBA" id="ARBA00004555"/>
    </source>
</evidence>
<proteinExistence type="predicted"/>
<evidence type="ECO:0000256" key="5">
    <source>
        <dbReference type="SAM" id="SignalP"/>
    </source>
</evidence>
<feature type="signal peptide" evidence="5">
    <location>
        <begin position="1"/>
        <end position="18"/>
    </location>
</feature>
<keyword evidence="6" id="KW-0675">Receptor</keyword>
<evidence type="ECO:0000256" key="3">
    <source>
        <dbReference type="ARBA" id="ARBA00023054"/>
    </source>
</evidence>
<dbReference type="PANTHER" id="PTHR18921">
    <property type="entry name" value="MYOSIN HEAVY CHAIN - RELATED"/>
    <property type="match status" value="1"/>
</dbReference>
<dbReference type="GO" id="GO:0031267">
    <property type="term" value="F:small GTPase binding"/>
    <property type="evidence" value="ECO:0007669"/>
    <property type="project" value="TreeGrafter"/>
</dbReference>
<keyword evidence="2" id="KW-0333">Golgi apparatus</keyword>
<protein>
    <submittedName>
        <fullName evidence="6">Thyroid receptor-interacting protein 11</fullName>
    </submittedName>
</protein>
<sequence length="158" mass="18272">MKFSNVNKFIFVFLSVSAYFSPFLPPSDPATELRLAREKLQQLDALLSAQRQENERLKRVNRELEEKAEGSELQINTISREYRSVLEGKEKQVNTLKHQNQELLEHQARAASFTPASPSSQAFSGRDNDGWDSLSKFTFFCLNFHVEQFCCHHYPESL</sequence>
<comment type="subcellular location">
    <subcellularLocation>
        <location evidence="1">Golgi apparatus</location>
    </subcellularLocation>
</comment>
<organism evidence="6 7">
    <name type="scientific">Plakobranchus ocellatus</name>
    <dbReference type="NCBI Taxonomy" id="259542"/>
    <lineage>
        <taxon>Eukaryota</taxon>
        <taxon>Metazoa</taxon>
        <taxon>Spiralia</taxon>
        <taxon>Lophotrochozoa</taxon>
        <taxon>Mollusca</taxon>
        <taxon>Gastropoda</taxon>
        <taxon>Heterobranchia</taxon>
        <taxon>Euthyneura</taxon>
        <taxon>Panpulmonata</taxon>
        <taxon>Sacoglossa</taxon>
        <taxon>Placobranchoidea</taxon>
        <taxon>Plakobranchidae</taxon>
        <taxon>Plakobranchus</taxon>
    </lineage>
</organism>
<gene>
    <name evidence="6" type="ORF">PoB_006207300</name>
</gene>
<keyword evidence="5" id="KW-0732">Signal</keyword>
<comment type="caution">
    <text evidence="6">The sequence shown here is derived from an EMBL/GenBank/DDBJ whole genome shotgun (WGS) entry which is preliminary data.</text>
</comment>
<keyword evidence="3 4" id="KW-0175">Coiled coil</keyword>
<dbReference type="EMBL" id="BLXT01006999">
    <property type="protein sequence ID" value="GFO35568.1"/>
    <property type="molecule type" value="Genomic_DNA"/>
</dbReference>
<evidence type="ECO:0000256" key="4">
    <source>
        <dbReference type="SAM" id="Coils"/>
    </source>
</evidence>
<keyword evidence="7" id="KW-1185">Reference proteome</keyword>
<feature type="chain" id="PRO_5043808616" evidence="5">
    <location>
        <begin position="19"/>
        <end position="158"/>
    </location>
</feature>
<evidence type="ECO:0000313" key="7">
    <source>
        <dbReference type="Proteomes" id="UP000735302"/>
    </source>
</evidence>
<dbReference type="AlphaFoldDB" id="A0AAV4CUL0"/>
<reference evidence="6 7" key="1">
    <citation type="journal article" date="2021" name="Elife">
        <title>Chloroplast acquisition without the gene transfer in kleptoplastic sea slugs, Plakobranchus ocellatus.</title>
        <authorList>
            <person name="Maeda T."/>
            <person name="Takahashi S."/>
            <person name="Yoshida T."/>
            <person name="Shimamura S."/>
            <person name="Takaki Y."/>
            <person name="Nagai Y."/>
            <person name="Toyoda A."/>
            <person name="Suzuki Y."/>
            <person name="Arimoto A."/>
            <person name="Ishii H."/>
            <person name="Satoh N."/>
            <person name="Nishiyama T."/>
            <person name="Hasebe M."/>
            <person name="Maruyama T."/>
            <person name="Minagawa J."/>
            <person name="Obokata J."/>
            <person name="Shigenobu S."/>
        </authorList>
    </citation>
    <scope>NUCLEOTIDE SEQUENCE [LARGE SCALE GENOMIC DNA]</scope>
</reference>
<dbReference type="GO" id="GO:0007030">
    <property type="term" value="P:Golgi organization"/>
    <property type="evidence" value="ECO:0007669"/>
    <property type="project" value="TreeGrafter"/>
</dbReference>
<accession>A0AAV4CUL0</accession>